<name>A0A845FCK7_9BACI</name>
<evidence type="ECO:0008006" key="3">
    <source>
        <dbReference type="Google" id="ProtNLM"/>
    </source>
</evidence>
<reference evidence="1 2" key="1">
    <citation type="submission" date="2019-11" db="EMBL/GenBank/DDBJ databases">
        <title>Genome sequences of 17 halophilic strains isolated from different environments.</title>
        <authorList>
            <person name="Furrow R.E."/>
        </authorList>
    </citation>
    <scope>NUCLEOTIDE SEQUENCE [LARGE SCALE GENOMIC DNA]</scope>
    <source>
        <strain evidence="1 2">SL-4</strain>
    </source>
</reference>
<dbReference type="AlphaFoldDB" id="A0A845FCK7"/>
<organism evidence="1 2">
    <name type="scientific">Halobacillus litoralis</name>
    <dbReference type="NCBI Taxonomy" id="45668"/>
    <lineage>
        <taxon>Bacteria</taxon>
        <taxon>Bacillati</taxon>
        <taxon>Bacillota</taxon>
        <taxon>Bacilli</taxon>
        <taxon>Bacillales</taxon>
        <taxon>Bacillaceae</taxon>
        <taxon>Halobacillus</taxon>
    </lineage>
</organism>
<accession>A0A845FCK7</accession>
<proteinExistence type="predicted"/>
<gene>
    <name evidence="1" type="ORF">GLW00_12095</name>
</gene>
<sequence length="69" mass="7797">MDNSEKRTCLKCGSEMTKCYVAEGFRGLLVKNPEGDRILSNKKNTNINPVICTHCGFAEWYADEPENLI</sequence>
<dbReference type="RefSeq" id="WP_160914400.1">
    <property type="nucleotide sequence ID" value="NZ_WMFA01000004.1"/>
</dbReference>
<dbReference type="OrthoDB" id="1644422at2"/>
<protein>
    <recommendedName>
        <fullName evidence="3">Nucleic acid-binding protein</fullName>
    </recommendedName>
</protein>
<evidence type="ECO:0000313" key="1">
    <source>
        <dbReference type="EMBL" id="MYL71599.1"/>
    </source>
</evidence>
<dbReference type="GeneID" id="78007745"/>
<evidence type="ECO:0000313" key="2">
    <source>
        <dbReference type="Proteomes" id="UP000450457"/>
    </source>
</evidence>
<dbReference type="Proteomes" id="UP000450457">
    <property type="component" value="Unassembled WGS sequence"/>
</dbReference>
<comment type="caution">
    <text evidence="1">The sequence shown here is derived from an EMBL/GenBank/DDBJ whole genome shotgun (WGS) entry which is preliminary data.</text>
</comment>
<dbReference type="EMBL" id="WMFA01000004">
    <property type="protein sequence ID" value="MYL71599.1"/>
    <property type="molecule type" value="Genomic_DNA"/>
</dbReference>